<dbReference type="InterPro" id="IPR014710">
    <property type="entry name" value="RmlC-like_jellyroll"/>
</dbReference>
<feature type="region of interest" description="Disordered" evidence="2">
    <location>
        <begin position="1"/>
        <end position="27"/>
    </location>
</feature>
<dbReference type="InterPro" id="IPR024203">
    <property type="entry name" value="Deoxy-glucuronate_isom_IolB"/>
</dbReference>
<dbReference type="PIRSF" id="PIRSF036628">
    <property type="entry name" value="IolB"/>
    <property type="match status" value="1"/>
</dbReference>
<protein>
    <submittedName>
        <fullName evidence="3">5-deoxy-glucuronate isomerase</fullName>
        <ecNumber evidence="3">5.3.1.-</ecNumber>
    </submittedName>
</protein>
<evidence type="ECO:0000313" key="3">
    <source>
        <dbReference type="EMBL" id="VEG27461.1"/>
    </source>
</evidence>
<keyword evidence="4" id="KW-1185">Reference proteome</keyword>
<name>A0A448HFW9_9ACTO</name>
<evidence type="ECO:0000256" key="1">
    <source>
        <dbReference type="ARBA" id="ARBA00023235"/>
    </source>
</evidence>
<dbReference type="InterPro" id="IPR021120">
    <property type="entry name" value="KduI/IolB_isomerase"/>
</dbReference>
<dbReference type="InterPro" id="IPR011051">
    <property type="entry name" value="RmlC_Cupin_sf"/>
</dbReference>
<dbReference type="AlphaFoldDB" id="A0A448HFW9"/>
<organism evidence="3 4">
    <name type="scientific">Actinomyces howellii</name>
    <dbReference type="NCBI Taxonomy" id="52771"/>
    <lineage>
        <taxon>Bacteria</taxon>
        <taxon>Bacillati</taxon>
        <taxon>Actinomycetota</taxon>
        <taxon>Actinomycetes</taxon>
        <taxon>Actinomycetales</taxon>
        <taxon>Actinomycetaceae</taxon>
        <taxon>Actinomyces</taxon>
    </lineage>
</organism>
<dbReference type="GO" id="GO:0008880">
    <property type="term" value="F:glucuronate isomerase activity"/>
    <property type="evidence" value="ECO:0007669"/>
    <property type="project" value="InterPro"/>
</dbReference>
<dbReference type="NCBIfam" id="TIGR04378">
    <property type="entry name" value="myo_inos_iolB"/>
    <property type="match status" value="1"/>
</dbReference>
<evidence type="ECO:0000313" key="4">
    <source>
        <dbReference type="Proteomes" id="UP000266895"/>
    </source>
</evidence>
<sequence>MTLKERDMSTTPPTDVHVRAGSSGHGPLTVDLTPADAGWTYCGLRVAELEAGQDLVLESGESELLVLPLVGGAVVEVDGVRHELAGRTGVFEETTDYLYVPRHRSLTLTSPEGGRIALPSALAVRDLPVRYFGREQVRTDLRGAGDCSRQVNNYALDNGVETSHLICCEVLTPGGNWSSYPAHKHDAKGVDERELEEIYYFEIAPGPGGEPGFGLHRTYASSPQRPIDLCAEVRHGDVALVPHGYHGPCVAAPGYDMYYLNVMAGPDEDLVWLAPDDPAHHWIRGTWEGQEIDPRLPMTR</sequence>
<gene>
    <name evidence="3" type="primary">iolB</name>
    <name evidence="3" type="ORF">NCTC11636_01043</name>
</gene>
<dbReference type="PANTHER" id="PTHR39193">
    <property type="entry name" value="5-DEOXY-GLUCURONATE ISOMERASE"/>
    <property type="match status" value="1"/>
</dbReference>
<dbReference type="Pfam" id="PF04962">
    <property type="entry name" value="KduI"/>
    <property type="match status" value="1"/>
</dbReference>
<dbReference type="SUPFAM" id="SSF51182">
    <property type="entry name" value="RmlC-like cupins"/>
    <property type="match status" value="1"/>
</dbReference>
<dbReference type="Gene3D" id="2.60.120.10">
    <property type="entry name" value="Jelly Rolls"/>
    <property type="match status" value="2"/>
</dbReference>
<dbReference type="EMBL" id="LR134350">
    <property type="protein sequence ID" value="VEG27461.1"/>
    <property type="molecule type" value="Genomic_DNA"/>
</dbReference>
<reference evidence="3 4" key="1">
    <citation type="submission" date="2018-12" db="EMBL/GenBank/DDBJ databases">
        <authorList>
            <consortium name="Pathogen Informatics"/>
        </authorList>
    </citation>
    <scope>NUCLEOTIDE SEQUENCE [LARGE SCALE GENOMIC DNA]</scope>
    <source>
        <strain evidence="3 4">NCTC11636</strain>
    </source>
</reference>
<dbReference type="PANTHER" id="PTHR39193:SF1">
    <property type="entry name" value="5-DEOXY-GLUCURONATE ISOMERASE"/>
    <property type="match status" value="1"/>
</dbReference>
<dbReference type="KEGG" id="ahw:NCTC11636_01043"/>
<keyword evidence="1 3" id="KW-0413">Isomerase</keyword>
<accession>A0A448HFW9</accession>
<dbReference type="EC" id="5.3.1.-" evidence="3"/>
<proteinExistence type="predicted"/>
<dbReference type="GO" id="GO:0019310">
    <property type="term" value="P:inositol catabolic process"/>
    <property type="evidence" value="ECO:0007669"/>
    <property type="project" value="InterPro"/>
</dbReference>
<evidence type="ECO:0000256" key="2">
    <source>
        <dbReference type="SAM" id="MobiDB-lite"/>
    </source>
</evidence>
<dbReference type="Proteomes" id="UP000266895">
    <property type="component" value="Chromosome"/>
</dbReference>